<dbReference type="OrthoDB" id="5570013at2759"/>
<reference evidence="1 2" key="1">
    <citation type="journal article" date="2019" name="Nat. Ecol. Evol.">
        <title>Megaphylogeny resolves global patterns of mushroom evolution.</title>
        <authorList>
            <person name="Varga T."/>
            <person name="Krizsan K."/>
            <person name="Foldi C."/>
            <person name="Dima B."/>
            <person name="Sanchez-Garcia M."/>
            <person name="Sanchez-Ramirez S."/>
            <person name="Szollosi G.J."/>
            <person name="Szarkandi J.G."/>
            <person name="Papp V."/>
            <person name="Albert L."/>
            <person name="Andreopoulos W."/>
            <person name="Angelini C."/>
            <person name="Antonin V."/>
            <person name="Barry K.W."/>
            <person name="Bougher N.L."/>
            <person name="Buchanan P."/>
            <person name="Buyck B."/>
            <person name="Bense V."/>
            <person name="Catcheside P."/>
            <person name="Chovatia M."/>
            <person name="Cooper J."/>
            <person name="Damon W."/>
            <person name="Desjardin D."/>
            <person name="Finy P."/>
            <person name="Geml J."/>
            <person name="Haridas S."/>
            <person name="Hughes K."/>
            <person name="Justo A."/>
            <person name="Karasinski D."/>
            <person name="Kautmanova I."/>
            <person name="Kiss B."/>
            <person name="Kocsube S."/>
            <person name="Kotiranta H."/>
            <person name="LaButti K.M."/>
            <person name="Lechner B.E."/>
            <person name="Liimatainen K."/>
            <person name="Lipzen A."/>
            <person name="Lukacs Z."/>
            <person name="Mihaltcheva S."/>
            <person name="Morgado L.N."/>
            <person name="Niskanen T."/>
            <person name="Noordeloos M.E."/>
            <person name="Ohm R.A."/>
            <person name="Ortiz-Santana B."/>
            <person name="Ovrebo C."/>
            <person name="Racz N."/>
            <person name="Riley R."/>
            <person name="Savchenko A."/>
            <person name="Shiryaev A."/>
            <person name="Soop K."/>
            <person name="Spirin V."/>
            <person name="Szebenyi C."/>
            <person name="Tomsovsky M."/>
            <person name="Tulloss R.E."/>
            <person name="Uehling J."/>
            <person name="Grigoriev I.V."/>
            <person name="Vagvolgyi C."/>
            <person name="Papp T."/>
            <person name="Martin F.M."/>
            <person name="Miettinen O."/>
            <person name="Hibbett D.S."/>
            <person name="Nagy L.G."/>
        </authorList>
    </citation>
    <scope>NUCLEOTIDE SEQUENCE [LARGE SCALE GENOMIC DNA]</scope>
    <source>
        <strain evidence="1 2">CBS 121175</strain>
    </source>
</reference>
<sequence length="470" mass="51928">MSTFSFPATKPISSFTMSTGISDKATGVGLPFADYDYDPLYSSNNERYNRDLEGVEENSNNRWRRRLLGCFALLSLWALARELVKGHKINCNKTYPSWIRGNPRSYPIPPDVILGKCIDWESNEGTVSQTSHSVSGTFNDLALDPGLFFISGGSSSYGTFVVSQTSDESELGDKAVATVGVVVNYLEQGFLDIVKVCKVARFDGTTGVGIFTPRWRDRHPRNPRSPPFHIHVKLPKAFVPSFETDLPLFSQNVTGLREGTIFRNLSLKSVNEPIRVEFARGENISVHTVNSPIEGTFRTNSSISLKTDNAPILVDLELHHGNTTERTKADLVTTNDRIIATTNLTTSDRNDGGKFSVSASTVRGRISLDFPEAPVDHALDLDAVTVLDKIDVRLHPAYQGSFQLKTVLDRVKLQVNDSVEDPAGKNRKRVVQTTSVTSNVLDGATWWEEEYRKLGSVLLKTTLGSVVLSL</sequence>
<proteinExistence type="predicted"/>
<dbReference type="AlphaFoldDB" id="A0A5C3KXK9"/>
<dbReference type="EMBL" id="ML210187">
    <property type="protein sequence ID" value="TFK25381.1"/>
    <property type="molecule type" value="Genomic_DNA"/>
</dbReference>
<dbReference type="Proteomes" id="UP000307440">
    <property type="component" value="Unassembled WGS sequence"/>
</dbReference>
<evidence type="ECO:0000313" key="2">
    <source>
        <dbReference type="Proteomes" id="UP000307440"/>
    </source>
</evidence>
<accession>A0A5C3KXK9</accession>
<name>A0A5C3KXK9_COPMA</name>
<evidence type="ECO:0000313" key="1">
    <source>
        <dbReference type="EMBL" id="TFK25381.1"/>
    </source>
</evidence>
<protein>
    <submittedName>
        <fullName evidence="1">Uncharacterized protein</fullName>
    </submittedName>
</protein>
<dbReference type="STRING" id="230819.A0A5C3KXK9"/>
<gene>
    <name evidence="1" type="ORF">FA15DRAFT_639645</name>
</gene>
<organism evidence="1 2">
    <name type="scientific">Coprinopsis marcescibilis</name>
    <name type="common">Agaric fungus</name>
    <name type="synonym">Psathyrella marcescibilis</name>
    <dbReference type="NCBI Taxonomy" id="230819"/>
    <lineage>
        <taxon>Eukaryota</taxon>
        <taxon>Fungi</taxon>
        <taxon>Dikarya</taxon>
        <taxon>Basidiomycota</taxon>
        <taxon>Agaricomycotina</taxon>
        <taxon>Agaricomycetes</taxon>
        <taxon>Agaricomycetidae</taxon>
        <taxon>Agaricales</taxon>
        <taxon>Agaricineae</taxon>
        <taxon>Psathyrellaceae</taxon>
        <taxon>Coprinopsis</taxon>
    </lineage>
</organism>
<keyword evidence="2" id="KW-1185">Reference proteome</keyword>